<keyword evidence="5" id="KW-0648">Protein biosynthesis</keyword>
<evidence type="ECO:0000313" key="7">
    <source>
        <dbReference type="EMBL" id="PJF16901.1"/>
    </source>
</evidence>
<evidence type="ECO:0000256" key="4">
    <source>
        <dbReference type="ARBA" id="ARBA00023146"/>
    </source>
</evidence>
<keyword evidence="3 5" id="KW-0067">ATP-binding</keyword>
<dbReference type="Pfam" id="PF00749">
    <property type="entry name" value="tRNA-synt_1c"/>
    <property type="match status" value="1"/>
</dbReference>
<evidence type="ECO:0000256" key="3">
    <source>
        <dbReference type="ARBA" id="ARBA00022840"/>
    </source>
</evidence>
<dbReference type="NCBIfam" id="TIGR00464">
    <property type="entry name" value="gltX_bact"/>
    <property type="match status" value="1"/>
</dbReference>
<accession>A0A2H9TGP2</accession>
<dbReference type="GO" id="GO:0005524">
    <property type="term" value="F:ATP binding"/>
    <property type="evidence" value="ECO:0007669"/>
    <property type="project" value="UniProtKB-KW"/>
</dbReference>
<dbReference type="InterPro" id="IPR014729">
    <property type="entry name" value="Rossmann-like_a/b/a_fold"/>
</dbReference>
<name>A0A2H9TGP2_9FUNG</name>
<dbReference type="Gene3D" id="3.40.50.620">
    <property type="entry name" value="HUPs"/>
    <property type="match status" value="1"/>
</dbReference>
<dbReference type="InterPro" id="IPR049940">
    <property type="entry name" value="GluQ/Sye"/>
</dbReference>
<dbReference type="InterPro" id="IPR020058">
    <property type="entry name" value="Glu/Gln-tRNA-synth_Ib_cat-dom"/>
</dbReference>
<gene>
    <name evidence="7" type="ORF">PSACC_03285</name>
</gene>
<protein>
    <submittedName>
        <fullName evidence="7">Glutamate-tRNA ligase, variant</fullName>
    </submittedName>
</protein>
<evidence type="ECO:0000256" key="2">
    <source>
        <dbReference type="ARBA" id="ARBA00022741"/>
    </source>
</evidence>
<dbReference type="EMBL" id="MTSL01000203">
    <property type="protein sequence ID" value="PJF16901.1"/>
    <property type="molecule type" value="Genomic_DNA"/>
</dbReference>
<feature type="domain" description="Glutamyl/glutaminyl-tRNA synthetase class Ib catalytic" evidence="6">
    <location>
        <begin position="20"/>
        <end position="254"/>
    </location>
</feature>
<dbReference type="PANTHER" id="PTHR43311">
    <property type="entry name" value="GLUTAMATE--TRNA LIGASE"/>
    <property type="match status" value="1"/>
</dbReference>
<dbReference type="AlphaFoldDB" id="A0A2H9TGP2"/>
<evidence type="ECO:0000313" key="8">
    <source>
        <dbReference type="Proteomes" id="UP000240830"/>
    </source>
</evidence>
<comment type="caution">
    <text evidence="7">The sequence shown here is derived from an EMBL/GenBank/DDBJ whole genome shotgun (WGS) entry which is preliminary data.</text>
</comment>
<comment type="similarity">
    <text evidence="5">Belongs to the class-I aminoacyl-tRNA synthetase family.</text>
</comment>
<dbReference type="GO" id="GO:0006424">
    <property type="term" value="P:glutamyl-tRNA aminoacylation"/>
    <property type="evidence" value="ECO:0007669"/>
    <property type="project" value="InterPro"/>
</dbReference>
<organism evidence="7 8">
    <name type="scientific">Paramicrosporidium saccamoebae</name>
    <dbReference type="NCBI Taxonomy" id="1246581"/>
    <lineage>
        <taxon>Eukaryota</taxon>
        <taxon>Fungi</taxon>
        <taxon>Fungi incertae sedis</taxon>
        <taxon>Cryptomycota</taxon>
        <taxon>Cryptomycota incertae sedis</taxon>
        <taxon>Paramicrosporidium</taxon>
    </lineage>
</organism>
<dbReference type="SUPFAM" id="SSF52374">
    <property type="entry name" value="Nucleotidylyl transferase"/>
    <property type="match status" value="1"/>
</dbReference>
<keyword evidence="8" id="KW-1185">Reference proteome</keyword>
<sequence>MKVDFCYFQRPIGPGKDCTSGPFLQSQRLDLYIKYIAHLLAIGKAYRCYCSRERLELLRGADGHGRYDGTCRNLPEAYHQKHSSAPFVVRFRTPPGVTTITDIVYGSSEMSNRLVDDAVLLKTDGFPTYHFANVVDDHLMNITTVMRGQEWLPSTALHLLLYQAFDWKAPRFAHLPLLINKDGSKISKRQGDVFIEQFRDHGYFPSALLNFVAFLGWSPASNQEDMTLKDLVDSFEVSRIHRADALVNMEKLAWHNRNHFRRLVNDPSELPEIVTRMRSRLPGHEKWSDEYLSTCAKLMSV</sequence>
<keyword evidence="4 5" id="KW-0030">Aminoacyl-tRNA synthetase</keyword>
<dbReference type="STRING" id="1246581.A0A2H9TGP2"/>
<keyword evidence="1 5" id="KW-0436">Ligase</keyword>
<proteinExistence type="inferred from homology"/>
<evidence type="ECO:0000259" key="6">
    <source>
        <dbReference type="Pfam" id="PF00749"/>
    </source>
</evidence>
<dbReference type="PANTHER" id="PTHR43311:SF2">
    <property type="entry name" value="GLUTAMATE--TRNA LIGASE, MITOCHONDRIAL-RELATED"/>
    <property type="match status" value="1"/>
</dbReference>
<evidence type="ECO:0000256" key="1">
    <source>
        <dbReference type="ARBA" id="ARBA00022598"/>
    </source>
</evidence>
<dbReference type="InterPro" id="IPR004527">
    <property type="entry name" value="Glu-tRNA-ligase_bac/mito"/>
</dbReference>
<reference evidence="7 8" key="1">
    <citation type="submission" date="2016-10" db="EMBL/GenBank/DDBJ databases">
        <title>The genome of Paramicrosporidium saccamoebae is the missing link in understanding Cryptomycota and Microsporidia evolution.</title>
        <authorList>
            <person name="Quandt C.A."/>
            <person name="Beaudet D."/>
            <person name="Corsaro D."/>
            <person name="Michel R."/>
            <person name="Corradi N."/>
            <person name="James T."/>
        </authorList>
    </citation>
    <scope>NUCLEOTIDE SEQUENCE [LARGE SCALE GENOMIC DNA]</scope>
    <source>
        <strain evidence="7 8">KSL3</strain>
    </source>
</reference>
<dbReference type="GO" id="GO:0004818">
    <property type="term" value="F:glutamate-tRNA ligase activity"/>
    <property type="evidence" value="ECO:0007669"/>
    <property type="project" value="InterPro"/>
</dbReference>
<dbReference type="Proteomes" id="UP000240830">
    <property type="component" value="Unassembled WGS sequence"/>
</dbReference>
<evidence type="ECO:0000256" key="5">
    <source>
        <dbReference type="RuleBase" id="RU363037"/>
    </source>
</evidence>
<keyword evidence="2 5" id="KW-0547">Nucleotide-binding</keyword>
<dbReference type="OrthoDB" id="428822at2759"/>
<dbReference type="GO" id="GO:0005739">
    <property type="term" value="C:mitochondrion"/>
    <property type="evidence" value="ECO:0007669"/>
    <property type="project" value="TreeGrafter"/>
</dbReference>